<dbReference type="SMART" id="SM00595">
    <property type="entry name" value="MADF"/>
    <property type="match status" value="1"/>
</dbReference>
<keyword evidence="3" id="KW-1185">Reference proteome</keyword>
<reference evidence="4" key="1">
    <citation type="submission" date="2025-08" db="UniProtKB">
        <authorList>
            <consortium name="RefSeq"/>
        </authorList>
    </citation>
    <scope>IDENTIFICATION</scope>
</reference>
<accession>A0ABM1VWD2</accession>
<evidence type="ECO:0000259" key="2">
    <source>
        <dbReference type="PROSITE" id="PS51029"/>
    </source>
</evidence>
<evidence type="ECO:0000313" key="3">
    <source>
        <dbReference type="Proteomes" id="UP000694888"/>
    </source>
</evidence>
<name>A0ABM1VWD2_APLCA</name>
<evidence type="ECO:0000313" key="4">
    <source>
        <dbReference type="RefSeq" id="XP_035826724.1"/>
    </source>
</evidence>
<dbReference type="PANTHER" id="PTHR21505:SF8">
    <property type="entry name" value="DPT-YFP REPRESSOR BY OVEREXPRESSION, ISOFORM D-RELATED"/>
    <property type="match status" value="1"/>
</dbReference>
<dbReference type="PANTHER" id="PTHR21505">
    <property type="entry name" value="MADF DOMAIN-CONTAINING PROTEIN-RELATED"/>
    <property type="match status" value="1"/>
</dbReference>
<dbReference type="PROSITE" id="PS51029">
    <property type="entry name" value="MADF"/>
    <property type="match status" value="1"/>
</dbReference>
<dbReference type="InterPro" id="IPR006578">
    <property type="entry name" value="MADF-dom"/>
</dbReference>
<feature type="region of interest" description="Disordered" evidence="1">
    <location>
        <begin position="177"/>
        <end position="222"/>
    </location>
</feature>
<dbReference type="Pfam" id="PF10545">
    <property type="entry name" value="MADF_DNA_bdg"/>
    <property type="match status" value="1"/>
</dbReference>
<dbReference type="Proteomes" id="UP000694888">
    <property type="component" value="Unplaced"/>
</dbReference>
<organism evidence="3 4">
    <name type="scientific">Aplysia californica</name>
    <name type="common">California sea hare</name>
    <dbReference type="NCBI Taxonomy" id="6500"/>
    <lineage>
        <taxon>Eukaryota</taxon>
        <taxon>Metazoa</taxon>
        <taxon>Spiralia</taxon>
        <taxon>Lophotrochozoa</taxon>
        <taxon>Mollusca</taxon>
        <taxon>Gastropoda</taxon>
        <taxon>Heterobranchia</taxon>
        <taxon>Euthyneura</taxon>
        <taxon>Tectipleura</taxon>
        <taxon>Aplysiida</taxon>
        <taxon>Aplysioidea</taxon>
        <taxon>Aplysiidae</taxon>
        <taxon>Aplysia</taxon>
    </lineage>
</organism>
<dbReference type="GeneID" id="101860181"/>
<feature type="domain" description="MADF" evidence="2">
    <location>
        <begin position="14"/>
        <end position="109"/>
    </location>
</feature>
<proteinExistence type="predicted"/>
<evidence type="ECO:0000256" key="1">
    <source>
        <dbReference type="SAM" id="MobiDB-lite"/>
    </source>
</evidence>
<protein>
    <submittedName>
        <fullName evidence="4">Uncharacterized protein LOC101860181</fullName>
    </submittedName>
</protein>
<dbReference type="RefSeq" id="XP_035826724.1">
    <property type="nucleotide sequence ID" value="XM_035970831.1"/>
</dbReference>
<gene>
    <name evidence="4" type="primary">LOC101860181</name>
</gene>
<sequence>MNVSADWDKDRCFRLLEEYENYTELWDTRNDLYYSKSRKNDCWEAISVTMNCHVDEAKRKMESLLASFRREKSKAKKIIALGLERGTHEVYESKWFAFDKMSFLMDRSRERDEVLVSTSSNFIISNARKPPKPKSTETLTFQEPQCEIVKQEIEIIEDDPPDLPPSDIEYNEEVSDEIEDEIPEMSPASPAPSISPPASISYNKPDAKTPTSSPIAKRRPIKRKANDRDIFSRLANQLRRSDGSNNSRCDEEDDNFDIFGKNVAAKLRSMSREQRIFAEKVINESLYYGELDCLTQLSRVDI</sequence>